<feature type="region of interest" description="Disordered" evidence="20">
    <location>
        <begin position="826"/>
        <end position="906"/>
    </location>
</feature>
<evidence type="ECO:0000256" key="9">
    <source>
        <dbReference type="ARBA" id="ARBA00022679"/>
    </source>
</evidence>
<feature type="binding site" evidence="19">
    <location>
        <position position="580"/>
    </location>
    <ligand>
        <name>ATP</name>
        <dbReference type="ChEBI" id="CHEBI:30616"/>
    </ligand>
</feature>
<dbReference type="SUPFAM" id="SSF50729">
    <property type="entry name" value="PH domain-like"/>
    <property type="match status" value="1"/>
</dbReference>
<dbReference type="Gene3D" id="1.20.80.10">
    <property type="match status" value="1"/>
</dbReference>
<feature type="compositionally biased region" description="Pro residues" evidence="20">
    <location>
        <begin position="1087"/>
        <end position="1099"/>
    </location>
</feature>
<dbReference type="GO" id="GO:0008284">
    <property type="term" value="P:positive regulation of cell population proliferation"/>
    <property type="evidence" value="ECO:0007669"/>
    <property type="project" value="UniProtKB-ARBA"/>
</dbReference>
<dbReference type="InterPro" id="IPR014352">
    <property type="entry name" value="FERM/acyl-CoA-bd_prot_sf"/>
</dbReference>
<evidence type="ECO:0000259" key="21">
    <source>
        <dbReference type="PROSITE" id="PS50011"/>
    </source>
</evidence>
<feature type="compositionally biased region" description="Polar residues" evidence="20">
    <location>
        <begin position="934"/>
        <end position="945"/>
    </location>
</feature>
<feature type="compositionally biased region" description="Basic and acidic residues" evidence="20">
    <location>
        <begin position="1052"/>
        <end position="1071"/>
    </location>
</feature>
<keyword evidence="14" id="KW-0472">Membrane</keyword>
<keyword evidence="24" id="KW-1185">Reference proteome</keyword>
<evidence type="ECO:0000256" key="20">
    <source>
        <dbReference type="SAM" id="MobiDB-lite"/>
    </source>
</evidence>
<dbReference type="Pfam" id="PF18038">
    <property type="entry name" value="FERM_N_2"/>
    <property type="match status" value="1"/>
</dbReference>
<dbReference type="SUPFAM" id="SSF47031">
    <property type="entry name" value="Second domain of FERM"/>
    <property type="match status" value="1"/>
</dbReference>
<dbReference type="InterPro" id="IPR011993">
    <property type="entry name" value="PH-like_dom_sf"/>
</dbReference>
<evidence type="ECO:0000256" key="11">
    <source>
        <dbReference type="ARBA" id="ARBA00022777"/>
    </source>
</evidence>
<dbReference type="InterPro" id="IPR019748">
    <property type="entry name" value="FERM_central"/>
</dbReference>
<dbReference type="EMBL" id="NEDP02000979">
    <property type="protein sequence ID" value="OWF54581.1"/>
    <property type="molecule type" value="Genomic_DNA"/>
</dbReference>
<keyword evidence="9" id="KW-0808">Transferase</keyword>
<dbReference type="SUPFAM" id="SSF68993">
    <property type="entry name" value="FAT domain of focal adhesion kinase"/>
    <property type="match status" value="1"/>
</dbReference>
<keyword evidence="11 23" id="KW-0418">Kinase</keyword>
<dbReference type="InterPro" id="IPR041390">
    <property type="entry name" value="FADK_N"/>
</dbReference>
<evidence type="ECO:0000256" key="2">
    <source>
        <dbReference type="ARBA" id="ARBA00004316"/>
    </source>
</evidence>
<keyword evidence="15" id="KW-0829">Tyrosine-protein kinase</keyword>
<reference evidence="23 24" key="1">
    <citation type="journal article" date="2017" name="Nat. Ecol. Evol.">
        <title>Scallop genome provides insights into evolution of bilaterian karyotype and development.</title>
        <authorList>
            <person name="Wang S."/>
            <person name="Zhang J."/>
            <person name="Jiao W."/>
            <person name="Li J."/>
            <person name="Xun X."/>
            <person name="Sun Y."/>
            <person name="Guo X."/>
            <person name="Huan P."/>
            <person name="Dong B."/>
            <person name="Zhang L."/>
            <person name="Hu X."/>
            <person name="Sun X."/>
            <person name="Wang J."/>
            <person name="Zhao C."/>
            <person name="Wang Y."/>
            <person name="Wang D."/>
            <person name="Huang X."/>
            <person name="Wang R."/>
            <person name="Lv J."/>
            <person name="Li Y."/>
            <person name="Zhang Z."/>
            <person name="Liu B."/>
            <person name="Lu W."/>
            <person name="Hui Y."/>
            <person name="Liang J."/>
            <person name="Zhou Z."/>
            <person name="Hou R."/>
            <person name="Li X."/>
            <person name="Liu Y."/>
            <person name="Li H."/>
            <person name="Ning X."/>
            <person name="Lin Y."/>
            <person name="Zhao L."/>
            <person name="Xing Q."/>
            <person name="Dou J."/>
            <person name="Li Y."/>
            <person name="Mao J."/>
            <person name="Guo H."/>
            <person name="Dou H."/>
            <person name="Li T."/>
            <person name="Mu C."/>
            <person name="Jiang W."/>
            <person name="Fu Q."/>
            <person name="Fu X."/>
            <person name="Miao Y."/>
            <person name="Liu J."/>
            <person name="Yu Q."/>
            <person name="Li R."/>
            <person name="Liao H."/>
            <person name="Li X."/>
            <person name="Kong Y."/>
            <person name="Jiang Z."/>
            <person name="Chourrout D."/>
            <person name="Li R."/>
            <person name="Bao Z."/>
        </authorList>
    </citation>
    <scope>NUCLEOTIDE SEQUENCE [LARGE SCALE GENOMIC DNA]</scope>
    <source>
        <strain evidence="23 24">PY_sf001</strain>
    </source>
</reference>
<evidence type="ECO:0000256" key="6">
    <source>
        <dbReference type="ARBA" id="ARBA00022475"/>
    </source>
</evidence>
<dbReference type="PANTHER" id="PTHR46221:SF9">
    <property type="entry name" value="NON-SPECIFIC PROTEIN-TYROSINE KINASE"/>
    <property type="match status" value="1"/>
</dbReference>
<name>A0A210R109_MIZYE</name>
<keyword evidence="6" id="KW-1003">Cell membrane</keyword>
<feature type="compositionally biased region" description="Polar residues" evidence="20">
    <location>
        <begin position="854"/>
        <end position="892"/>
    </location>
</feature>
<dbReference type="InterPro" id="IPR036137">
    <property type="entry name" value="Focal_adhe_kin_target_dom_sf"/>
</dbReference>
<comment type="subcellular location">
    <subcellularLocation>
        <location evidence="1">Cell junction</location>
        <location evidence="1">Focal adhesion</location>
    </subcellularLocation>
    <subcellularLocation>
        <location evidence="3">Cell membrane</location>
        <topology evidence="3">Peripheral membrane protein</topology>
        <orientation evidence="3">Cytoplasmic side</orientation>
    </subcellularLocation>
    <subcellularLocation>
        <location evidence="2">Cell projection</location>
    </subcellularLocation>
    <subcellularLocation>
        <location evidence="4">Cytoplasm</location>
    </subcellularLocation>
</comment>
<dbReference type="PROSITE" id="PS00107">
    <property type="entry name" value="PROTEIN_KINASE_ATP"/>
    <property type="match status" value="1"/>
</dbReference>
<comment type="caution">
    <text evidence="23">The sequence shown here is derived from an EMBL/GenBank/DDBJ whole genome shotgun (WGS) entry which is preliminary data.</text>
</comment>
<dbReference type="InterPro" id="IPR041784">
    <property type="entry name" value="FAK1/PYK2_FERM_C"/>
</dbReference>
<dbReference type="InterPro" id="IPR049385">
    <property type="entry name" value="FAK1-like_FERM_C"/>
</dbReference>
<dbReference type="Gene3D" id="1.20.120.330">
    <property type="entry name" value="Nucleotidyltransferases domain 2"/>
    <property type="match status" value="1"/>
</dbReference>
<dbReference type="GO" id="GO:0007172">
    <property type="term" value="P:signal complex assembly"/>
    <property type="evidence" value="ECO:0007669"/>
    <property type="project" value="InterPro"/>
</dbReference>
<keyword evidence="13" id="KW-0965">Cell junction</keyword>
<dbReference type="CDD" id="cd13190">
    <property type="entry name" value="FERM_C_FAK1"/>
    <property type="match status" value="1"/>
</dbReference>
<dbReference type="InterPro" id="IPR011009">
    <property type="entry name" value="Kinase-like_dom_sf"/>
</dbReference>
<dbReference type="InterPro" id="IPR005189">
    <property type="entry name" value="Focal_adhesion_kin_target_dom"/>
</dbReference>
<dbReference type="InterPro" id="IPR001245">
    <property type="entry name" value="Ser-Thr/Tyr_kinase_cat_dom"/>
</dbReference>
<dbReference type="InterPro" id="IPR000299">
    <property type="entry name" value="FERM_domain"/>
</dbReference>
<keyword evidence="8" id="KW-0597">Phosphoprotein</keyword>
<dbReference type="InterPro" id="IPR017441">
    <property type="entry name" value="Protein_kinase_ATP_BS"/>
</dbReference>
<dbReference type="InterPro" id="IPR020635">
    <property type="entry name" value="Tyr_kinase_cat_dom"/>
</dbReference>
<protein>
    <recommendedName>
        <fullName evidence="5">non-specific protein-tyrosine kinase</fullName>
        <ecNumber evidence="5">2.7.10.2</ecNumber>
    </recommendedName>
</protein>
<evidence type="ECO:0000256" key="14">
    <source>
        <dbReference type="ARBA" id="ARBA00023136"/>
    </source>
</evidence>
<feature type="compositionally biased region" description="Basic and acidic residues" evidence="20">
    <location>
        <begin position="1012"/>
        <end position="1021"/>
    </location>
</feature>
<dbReference type="Pfam" id="PF21477">
    <property type="entry name" value="FERM_C_FAK1"/>
    <property type="match status" value="1"/>
</dbReference>
<evidence type="ECO:0000256" key="1">
    <source>
        <dbReference type="ARBA" id="ARBA00004246"/>
    </source>
</evidence>
<comment type="catalytic activity">
    <reaction evidence="17">
        <text>L-tyrosyl-[protein] + ATP = O-phospho-L-tyrosyl-[protein] + ADP + H(+)</text>
        <dbReference type="Rhea" id="RHEA:10596"/>
        <dbReference type="Rhea" id="RHEA-COMP:10136"/>
        <dbReference type="Rhea" id="RHEA-COMP:20101"/>
        <dbReference type="ChEBI" id="CHEBI:15378"/>
        <dbReference type="ChEBI" id="CHEBI:30616"/>
        <dbReference type="ChEBI" id="CHEBI:46858"/>
        <dbReference type="ChEBI" id="CHEBI:61978"/>
        <dbReference type="ChEBI" id="CHEBI:456216"/>
        <dbReference type="EC" id="2.7.10.2"/>
    </reaction>
</comment>
<keyword evidence="12 19" id="KW-0067">ATP-binding</keyword>
<keyword evidence="16" id="KW-0966">Cell projection</keyword>
<dbReference type="GO" id="GO:0005737">
    <property type="term" value="C:cytoplasm"/>
    <property type="evidence" value="ECO:0007669"/>
    <property type="project" value="UniProtKB-SubCell"/>
</dbReference>
<dbReference type="Proteomes" id="UP000242188">
    <property type="component" value="Unassembled WGS sequence"/>
</dbReference>
<dbReference type="InterPro" id="IPR000719">
    <property type="entry name" value="Prot_kinase_dom"/>
</dbReference>
<dbReference type="FunFam" id="1.20.80.10:FF:000004">
    <property type="entry name" value="Protein-tyrosine kinase 2-beta isoform 1"/>
    <property type="match status" value="1"/>
</dbReference>
<evidence type="ECO:0000256" key="12">
    <source>
        <dbReference type="ARBA" id="ARBA00022840"/>
    </source>
</evidence>
<dbReference type="GO" id="GO:0005886">
    <property type="term" value="C:plasma membrane"/>
    <property type="evidence" value="ECO:0007669"/>
    <property type="project" value="UniProtKB-SubCell"/>
</dbReference>
<dbReference type="Gene3D" id="2.30.29.30">
    <property type="entry name" value="Pleckstrin-homology domain (PH domain)/Phosphotyrosine-binding domain (PTB)"/>
    <property type="match status" value="1"/>
</dbReference>
<evidence type="ECO:0000256" key="13">
    <source>
        <dbReference type="ARBA" id="ARBA00022949"/>
    </source>
</evidence>
<dbReference type="STRING" id="6573.A0A210R109"/>
<dbReference type="SMR" id="A0A210R109"/>
<feature type="domain" description="FERM" evidence="22">
    <location>
        <begin position="138"/>
        <end position="452"/>
    </location>
</feature>
<organism evidence="23 24">
    <name type="scientific">Mizuhopecten yessoensis</name>
    <name type="common">Japanese scallop</name>
    <name type="synonym">Patinopecten yessoensis</name>
    <dbReference type="NCBI Taxonomy" id="6573"/>
    <lineage>
        <taxon>Eukaryota</taxon>
        <taxon>Metazoa</taxon>
        <taxon>Spiralia</taxon>
        <taxon>Lophotrochozoa</taxon>
        <taxon>Mollusca</taxon>
        <taxon>Bivalvia</taxon>
        <taxon>Autobranchia</taxon>
        <taxon>Pteriomorphia</taxon>
        <taxon>Pectinida</taxon>
        <taxon>Pectinoidea</taxon>
        <taxon>Pectinidae</taxon>
        <taxon>Mizuhopecten</taxon>
    </lineage>
</organism>
<feature type="compositionally biased region" description="Low complexity" evidence="20">
    <location>
        <begin position="1109"/>
        <end position="1131"/>
    </location>
</feature>
<keyword evidence="7" id="KW-0963">Cytoplasm</keyword>
<proteinExistence type="inferred from homology"/>
<sequence length="1282" mass="145263">MPVMMTTTSDKSEEGGVSLTHLVYLTQDGTLANTCMGTGTCMSYGDIQVCTDDINNDAQNKWWRCCRRKIRMNKTSNVKLTHAKGISKRISEIARWSKLWKLIQDDDGCHQVVLDPIQEFDTYKELDPKVKKCTMERTILKVHLPNGGFNMVKYGDATDVKDIIKLVVGRLTAGERYFANCYALKLVNIQSKDSYWLHNNLSMYQVRQKYESAHPSDEWRYELRVRYLPKSFQELYTKDKVTFYYLYDQVRNDYMRDIAEHIEADIAIRLGCIEMRRFFKDMPQAALDKKSNFECLEKEVGFKRFLPKSVTETMKSKTLRKLIQFHFKQYAQLTENECVYKFFETLKTVYKFEQERFNCALGSGWSISMEIVIGPEVGISYLTEKASSPTHMADFAQVQSIQTNATPDNKGVLQIKIAGATEALTIICSTLEDAEDMANLMDGYCRLVHNVATSLWTKKSLSDWRSSVEENLNILDLRGENIPRLPFLGFEKTGTHGKSSHNNGSNERISDYAEIVEDEGDYSTPAGQYGSRRKKKKSRDYELCRDLIRLQEVLGEGQFGDVHKGIYIDKDGMSVAVAVKTCKEDNEESMTEKFLEEALIMQQFDHPHIIHLIGICSETRPVWIVMELAKHGEMRAYLQKNAHILDLCTLILYTCQLCTALSYLESKKFVHRDIAARNVLVSSHDCVKLADFGLSRVVEEQSYYKASKGKLPIKWMAPESINFRRFTTASDVWMFGVCIWEILMYGVKPFQHVKNNDVIGKIENGERLPLPPGCPPSMYNLMCVCWSYEPSKRLSFAELKILLCEILEEERRRQEDEMRRDNRRIQEISWRSSGSDIEEPPPKPARPQYPAMSPSGSTPNLTINSSVASLPHQWNSTTNLPVGHSTPLQALSPQIHPPPASEPATLRNSQLPAEINLQHYFPSSSGYTSVPFSTNHQQGMSTMDSSMPIHATPDPGAASLPTRRGGASSKPFGYHVPRNHHELSDILGNQYHKPSPRNSAVIDHQVSSEPRLSPEDFDFHTSEGVPRAHINHDEVVDPKVLEERLQQQQRQLHEDAKWLEASETKLGRDKWQPSGLKPDVGSKENSPPQPAIPQPPTPQPTAEVQTRPTNTYSSTSSNSHASSGSRSSVNSDPEMPSPTSKMDAAIQQELDRNDDHVYENTTNVVRSVMSLTRVAPSIRPDEYVDLVKDTGIQLRGLLTSADDFTATVPKGQDTEIQMAQKVLSTDMASLINSMKLAQQYRSTALESEYRKGMLKAAHVLAMDSKNLLDVVDRTRLKMLALS</sequence>
<dbReference type="Pfam" id="PF00373">
    <property type="entry name" value="FERM_M"/>
    <property type="match status" value="1"/>
</dbReference>
<evidence type="ECO:0000256" key="15">
    <source>
        <dbReference type="ARBA" id="ARBA00023137"/>
    </source>
</evidence>
<evidence type="ECO:0000256" key="17">
    <source>
        <dbReference type="ARBA" id="ARBA00051245"/>
    </source>
</evidence>
<dbReference type="GO" id="GO:0004715">
    <property type="term" value="F:non-membrane spanning protein tyrosine kinase activity"/>
    <property type="evidence" value="ECO:0007669"/>
    <property type="project" value="UniProtKB-EC"/>
</dbReference>
<feature type="region of interest" description="Disordered" evidence="20">
    <location>
        <begin position="934"/>
        <end position="968"/>
    </location>
</feature>
<dbReference type="Gene3D" id="1.10.510.10">
    <property type="entry name" value="Transferase(Phosphotransferase) domain 1"/>
    <property type="match status" value="1"/>
</dbReference>
<evidence type="ECO:0000259" key="22">
    <source>
        <dbReference type="PROSITE" id="PS50057"/>
    </source>
</evidence>
<evidence type="ECO:0000256" key="16">
    <source>
        <dbReference type="ARBA" id="ARBA00023273"/>
    </source>
</evidence>
<dbReference type="FunFam" id="1.10.510.10:FF:000039">
    <property type="entry name" value="Focal adhesion kinase, isoform D"/>
    <property type="match status" value="1"/>
</dbReference>
<feature type="region of interest" description="Disordered" evidence="20">
    <location>
        <begin position="1052"/>
        <end position="1142"/>
    </location>
</feature>
<accession>A0A210R109</accession>
<dbReference type="InterPro" id="IPR008266">
    <property type="entry name" value="Tyr_kinase_AS"/>
</dbReference>
<dbReference type="GO" id="GO:0042995">
    <property type="term" value="C:cell projection"/>
    <property type="evidence" value="ECO:0007669"/>
    <property type="project" value="UniProtKB-SubCell"/>
</dbReference>
<dbReference type="PROSITE" id="PS50057">
    <property type="entry name" value="FERM_3"/>
    <property type="match status" value="1"/>
</dbReference>
<dbReference type="PROSITE" id="PS50011">
    <property type="entry name" value="PROTEIN_KINASE_DOM"/>
    <property type="match status" value="1"/>
</dbReference>
<gene>
    <name evidence="23" type="ORF">KP79_PYT08604</name>
</gene>
<evidence type="ECO:0000256" key="5">
    <source>
        <dbReference type="ARBA" id="ARBA00011903"/>
    </source>
</evidence>
<dbReference type="OrthoDB" id="9976756at2759"/>
<evidence type="ECO:0000256" key="19">
    <source>
        <dbReference type="PROSITE-ProRule" id="PRU10141"/>
    </source>
</evidence>
<feature type="domain" description="Protein kinase" evidence="21">
    <location>
        <begin position="548"/>
        <end position="803"/>
    </location>
</feature>
<dbReference type="Pfam" id="PF03623">
    <property type="entry name" value="Focal_AT"/>
    <property type="match status" value="1"/>
</dbReference>
<dbReference type="Gene3D" id="3.30.200.20">
    <property type="entry name" value="Phosphorylase Kinase, domain 1"/>
    <property type="match status" value="1"/>
</dbReference>
<dbReference type="SUPFAM" id="SSF56112">
    <property type="entry name" value="Protein kinase-like (PK-like)"/>
    <property type="match status" value="1"/>
</dbReference>
<dbReference type="GO" id="GO:0005524">
    <property type="term" value="F:ATP binding"/>
    <property type="evidence" value="ECO:0007669"/>
    <property type="project" value="UniProtKB-UniRule"/>
</dbReference>
<dbReference type="PRINTS" id="PR00109">
    <property type="entry name" value="TYRKINASE"/>
</dbReference>
<dbReference type="InterPro" id="IPR035963">
    <property type="entry name" value="FERM_2"/>
</dbReference>
<evidence type="ECO:0000256" key="18">
    <source>
        <dbReference type="ARBA" id="ARBA00061333"/>
    </source>
</evidence>
<keyword evidence="10 19" id="KW-0547">Nucleotide-binding</keyword>
<evidence type="ECO:0000313" key="23">
    <source>
        <dbReference type="EMBL" id="OWF54581.1"/>
    </source>
</evidence>
<dbReference type="Gene3D" id="3.10.20.90">
    <property type="entry name" value="Phosphatidylinositol 3-kinase Catalytic Subunit, Chain A, domain 1"/>
    <property type="match status" value="1"/>
</dbReference>
<evidence type="ECO:0000256" key="8">
    <source>
        <dbReference type="ARBA" id="ARBA00022553"/>
    </source>
</evidence>
<dbReference type="InterPro" id="IPR019749">
    <property type="entry name" value="Band_41_domain"/>
</dbReference>
<dbReference type="InterPro" id="IPR029071">
    <property type="entry name" value="Ubiquitin-like_domsf"/>
</dbReference>
<evidence type="ECO:0000256" key="7">
    <source>
        <dbReference type="ARBA" id="ARBA00022490"/>
    </source>
</evidence>
<dbReference type="SMART" id="SM00295">
    <property type="entry name" value="B41"/>
    <property type="match status" value="1"/>
</dbReference>
<evidence type="ECO:0000256" key="10">
    <source>
        <dbReference type="ARBA" id="ARBA00022741"/>
    </source>
</evidence>
<dbReference type="SMART" id="SM00219">
    <property type="entry name" value="TyrKc"/>
    <property type="match status" value="1"/>
</dbReference>
<dbReference type="EC" id="2.7.10.2" evidence="5"/>
<dbReference type="Pfam" id="PF07714">
    <property type="entry name" value="PK_Tyr_Ser-Thr"/>
    <property type="match status" value="1"/>
</dbReference>
<dbReference type="SUPFAM" id="SSF54236">
    <property type="entry name" value="Ubiquitin-like"/>
    <property type="match status" value="1"/>
</dbReference>
<dbReference type="PANTHER" id="PTHR46221">
    <property type="entry name" value="FERM AND PDZ DOMAIN-CONTAINING PROTEIN FAMILY MEMBER"/>
    <property type="match status" value="1"/>
</dbReference>
<evidence type="ECO:0000256" key="4">
    <source>
        <dbReference type="ARBA" id="ARBA00004496"/>
    </source>
</evidence>
<evidence type="ECO:0000313" key="24">
    <source>
        <dbReference type="Proteomes" id="UP000242188"/>
    </source>
</evidence>
<comment type="similarity">
    <text evidence="18">Belongs to the protein kinase superfamily. Tyr protein kinase family. Fes/fps subfamily.</text>
</comment>
<dbReference type="FunFam" id="3.30.200.20:FF:000194">
    <property type="entry name" value="protein-tyrosine kinase 2-beta isoform X1"/>
    <property type="match status" value="1"/>
</dbReference>
<dbReference type="CDD" id="cd14473">
    <property type="entry name" value="FERM_B-lobe"/>
    <property type="match status" value="1"/>
</dbReference>
<evidence type="ECO:0000256" key="3">
    <source>
        <dbReference type="ARBA" id="ARBA00004413"/>
    </source>
</evidence>
<dbReference type="GO" id="GO:0005925">
    <property type="term" value="C:focal adhesion"/>
    <property type="evidence" value="ECO:0007669"/>
    <property type="project" value="UniProtKB-SubCell"/>
</dbReference>
<dbReference type="PROSITE" id="PS00109">
    <property type="entry name" value="PROTEIN_KINASE_TYR"/>
    <property type="match status" value="1"/>
</dbReference>
<feature type="region of interest" description="Disordered" evidence="20">
    <location>
        <begin position="992"/>
        <end position="1033"/>
    </location>
</feature>